<feature type="repeat" description="WD" evidence="1">
    <location>
        <begin position="1"/>
        <end position="15"/>
    </location>
</feature>
<dbReference type="AlphaFoldDB" id="A0A1E5UKV2"/>
<dbReference type="InterPro" id="IPR015943">
    <property type="entry name" value="WD40/YVTN_repeat-like_dom_sf"/>
</dbReference>
<keyword evidence="1" id="KW-0853">WD repeat</keyword>
<reference evidence="3 4" key="1">
    <citation type="submission" date="2016-09" db="EMBL/GenBank/DDBJ databases">
        <title>The draft genome of Dichanthelium oligosanthes: A C3 panicoid grass species.</title>
        <authorList>
            <person name="Studer A.J."/>
            <person name="Schnable J.C."/>
            <person name="Brutnell T.P."/>
        </authorList>
    </citation>
    <scope>NUCLEOTIDE SEQUENCE [LARGE SCALE GENOMIC DNA]</scope>
    <source>
        <strain evidence="4">cv. Kellogg 1175</strain>
        <tissue evidence="3">Leaf</tissue>
    </source>
</reference>
<dbReference type="PROSITE" id="PS50294">
    <property type="entry name" value="WD_REPEATS_REGION"/>
    <property type="match status" value="1"/>
</dbReference>
<feature type="compositionally biased region" description="Acidic residues" evidence="2">
    <location>
        <begin position="220"/>
        <end position="232"/>
    </location>
</feature>
<name>A0A1E5UKV2_9POAL</name>
<dbReference type="PANTHER" id="PTHR44156">
    <property type="entry name" value="SUPERNUMERARY LIMBS, ISOFORM B-RELATED"/>
    <property type="match status" value="1"/>
</dbReference>
<dbReference type="InterPro" id="IPR053299">
    <property type="entry name" value="ASTRA_WD_repeat"/>
</dbReference>
<evidence type="ECO:0000313" key="3">
    <source>
        <dbReference type="EMBL" id="OEL13499.1"/>
    </source>
</evidence>
<proteinExistence type="predicted"/>
<dbReference type="STRING" id="888268.A0A1E5UKV2"/>
<dbReference type="InterPro" id="IPR001680">
    <property type="entry name" value="WD40_rpt"/>
</dbReference>
<dbReference type="OrthoDB" id="727118at2759"/>
<evidence type="ECO:0000256" key="1">
    <source>
        <dbReference type="PROSITE-ProRule" id="PRU00221"/>
    </source>
</evidence>
<evidence type="ECO:0000256" key="2">
    <source>
        <dbReference type="SAM" id="MobiDB-lite"/>
    </source>
</evidence>
<feature type="non-terminal residue" evidence="3">
    <location>
        <position position="1"/>
    </location>
</feature>
<comment type="caution">
    <text evidence="3">The sequence shown here is derived from an EMBL/GenBank/DDBJ whole genome shotgun (WGS) entry which is preliminary data.</text>
</comment>
<protein>
    <submittedName>
        <fullName evidence="3">Uncharacterized protein</fullName>
    </submittedName>
</protein>
<dbReference type="Proteomes" id="UP000095767">
    <property type="component" value="Unassembled WGS sequence"/>
</dbReference>
<evidence type="ECO:0000313" key="4">
    <source>
        <dbReference type="Proteomes" id="UP000095767"/>
    </source>
</evidence>
<dbReference type="SUPFAM" id="SSF50978">
    <property type="entry name" value="WD40 repeat-like"/>
    <property type="match status" value="1"/>
</dbReference>
<accession>A0A1E5UKV2</accession>
<sequence>LLVSSSKDSKVKIWDTVASSSGSSSCVGSTHINSSSPPIAMKCHESLCYMAAGSEVTAIDLRTMKKASVLALHNHRILSCEMLPSDWLICTGTENKALLWDIRKAQELQNTVREMQSNGPVTLLHLDRYKVVTGVPSDGLVHVWETQTGDLLNTLNCGEPSRSGVRSRVSAMAVDGCKIAMAGSSPEGSVLHYRDFLKSSTPVSLPGKEESRFWRPQNFDDNDDDSEDEDYY</sequence>
<feature type="region of interest" description="Disordered" evidence="2">
    <location>
        <begin position="203"/>
        <end position="232"/>
    </location>
</feature>
<organism evidence="3 4">
    <name type="scientific">Dichanthelium oligosanthes</name>
    <dbReference type="NCBI Taxonomy" id="888268"/>
    <lineage>
        <taxon>Eukaryota</taxon>
        <taxon>Viridiplantae</taxon>
        <taxon>Streptophyta</taxon>
        <taxon>Embryophyta</taxon>
        <taxon>Tracheophyta</taxon>
        <taxon>Spermatophyta</taxon>
        <taxon>Magnoliopsida</taxon>
        <taxon>Liliopsida</taxon>
        <taxon>Poales</taxon>
        <taxon>Poaceae</taxon>
        <taxon>PACMAD clade</taxon>
        <taxon>Panicoideae</taxon>
        <taxon>Panicodae</taxon>
        <taxon>Paniceae</taxon>
        <taxon>Dichantheliinae</taxon>
        <taxon>Dichanthelium</taxon>
    </lineage>
</organism>
<dbReference type="EMBL" id="LWDX02073171">
    <property type="protein sequence ID" value="OEL13499.1"/>
    <property type="molecule type" value="Genomic_DNA"/>
</dbReference>
<keyword evidence="4" id="KW-1185">Reference proteome</keyword>
<dbReference type="PROSITE" id="PS50082">
    <property type="entry name" value="WD_REPEATS_2"/>
    <property type="match status" value="1"/>
</dbReference>
<gene>
    <name evidence="3" type="ORF">BAE44_0025482</name>
</gene>
<dbReference type="Gene3D" id="2.130.10.10">
    <property type="entry name" value="YVTN repeat-like/Quinoprotein amine dehydrogenase"/>
    <property type="match status" value="1"/>
</dbReference>
<dbReference type="InterPro" id="IPR036322">
    <property type="entry name" value="WD40_repeat_dom_sf"/>
</dbReference>